<dbReference type="AlphaFoldDB" id="A0A4R8RCP5"/>
<comment type="caution">
    <text evidence="1">The sequence shown here is derived from an EMBL/GenBank/DDBJ whole genome shotgun (WGS) entry which is preliminary data.</text>
</comment>
<organism evidence="1 2">
    <name type="scientific">Colletotrichum trifolii</name>
    <dbReference type="NCBI Taxonomy" id="5466"/>
    <lineage>
        <taxon>Eukaryota</taxon>
        <taxon>Fungi</taxon>
        <taxon>Dikarya</taxon>
        <taxon>Ascomycota</taxon>
        <taxon>Pezizomycotina</taxon>
        <taxon>Sordariomycetes</taxon>
        <taxon>Hypocreomycetidae</taxon>
        <taxon>Glomerellales</taxon>
        <taxon>Glomerellaceae</taxon>
        <taxon>Colletotrichum</taxon>
        <taxon>Colletotrichum orbiculare species complex</taxon>
    </lineage>
</organism>
<dbReference type="EMBL" id="RYZW01000059">
    <property type="protein sequence ID" value="TDZ54460.1"/>
    <property type="molecule type" value="Genomic_DNA"/>
</dbReference>
<name>A0A4R8RCP5_COLTR</name>
<sequence>MPSDKDRLYIAFYHWAFIIGPKKESASSEGRQFHAKETMTLEGIPPVPRSRWQYESKKVTMAPISMLLIRIVIAKVEDKHRLVSIFDETPLRPELSGWNCVAWVEEGFDRVLQDGRTIGTSADSWKSVRDTAMWYVTKKKAEHRFDGTGTYDPTKAPTWDMLESRELLP</sequence>
<evidence type="ECO:0000313" key="2">
    <source>
        <dbReference type="Proteomes" id="UP000295703"/>
    </source>
</evidence>
<accession>A0A4R8RCP5</accession>
<dbReference type="Proteomes" id="UP000295703">
    <property type="component" value="Unassembled WGS sequence"/>
</dbReference>
<dbReference type="Pfam" id="PF21858">
    <property type="entry name" value="DUF6914"/>
    <property type="match status" value="1"/>
</dbReference>
<gene>
    <name evidence="1" type="ORF">CTRI78_v006334</name>
</gene>
<dbReference type="InterPro" id="IPR054208">
    <property type="entry name" value="DUF6914"/>
</dbReference>
<protein>
    <submittedName>
        <fullName evidence="1">Uncharacterized protein</fullName>
    </submittedName>
</protein>
<evidence type="ECO:0000313" key="1">
    <source>
        <dbReference type="EMBL" id="TDZ54460.1"/>
    </source>
</evidence>
<proteinExistence type="predicted"/>
<reference evidence="1 2" key="1">
    <citation type="submission" date="2018-12" db="EMBL/GenBank/DDBJ databases">
        <title>Genome sequence and assembly of Colletotrichum trifolii.</title>
        <authorList>
            <person name="Gan P."/>
            <person name="Shirasu K."/>
        </authorList>
    </citation>
    <scope>NUCLEOTIDE SEQUENCE [LARGE SCALE GENOMIC DNA]</scope>
    <source>
        <strain evidence="1 2">543-2</strain>
    </source>
</reference>
<keyword evidence="2" id="KW-1185">Reference proteome</keyword>